<dbReference type="InterPro" id="IPR001387">
    <property type="entry name" value="Cro/C1-type_HTH"/>
</dbReference>
<evidence type="ECO:0000313" key="8">
    <source>
        <dbReference type="Proteomes" id="UP000236732"/>
    </source>
</evidence>
<feature type="domain" description="HTH tetR-type" evidence="6">
    <location>
        <begin position="21"/>
        <end position="81"/>
    </location>
</feature>
<dbReference type="OrthoDB" id="329481at2"/>
<dbReference type="SUPFAM" id="SSF46689">
    <property type="entry name" value="Homeodomain-like"/>
    <property type="match status" value="1"/>
</dbReference>
<dbReference type="InterPro" id="IPR009057">
    <property type="entry name" value="Homeodomain-like_sf"/>
</dbReference>
<dbReference type="RefSeq" id="WP_160150211.1">
    <property type="nucleotide sequence ID" value="NZ_FNVT01000002.1"/>
</dbReference>
<dbReference type="InterPro" id="IPR050109">
    <property type="entry name" value="HTH-type_TetR-like_transc_reg"/>
</dbReference>
<dbReference type="InterPro" id="IPR036271">
    <property type="entry name" value="Tet_transcr_reg_TetR-rel_C_sf"/>
</dbReference>
<proteinExistence type="predicted"/>
<dbReference type="Pfam" id="PF00440">
    <property type="entry name" value="TetR_N"/>
    <property type="match status" value="1"/>
</dbReference>
<dbReference type="SUPFAM" id="SSF48498">
    <property type="entry name" value="Tetracyclin repressor-like, C-terminal domain"/>
    <property type="match status" value="1"/>
</dbReference>
<dbReference type="Gene3D" id="1.10.357.10">
    <property type="entry name" value="Tetracycline Repressor, domain 2"/>
    <property type="match status" value="1"/>
</dbReference>
<feature type="DNA-binding region" description="H-T-H motif" evidence="4">
    <location>
        <begin position="44"/>
        <end position="63"/>
    </location>
</feature>
<reference evidence="7 8" key="1">
    <citation type="submission" date="2016-10" db="EMBL/GenBank/DDBJ databases">
        <authorList>
            <person name="de Groot N.N."/>
        </authorList>
    </citation>
    <scope>NUCLEOTIDE SEQUENCE [LARGE SCALE GENOMIC DNA]</scope>
    <source>
        <strain evidence="7 8">CGMCC 4.7037</strain>
    </source>
</reference>
<dbReference type="Proteomes" id="UP000236732">
    <property type="component" value="Unassembled WGS sequence"/>
</dbReference>
<gene>
    <name evidence="7" type="ORF">SAMN05444920_102337</name>
</gene>
<evidence type="ECO:0000256" key="3">
    <source>
        <dbReference type="ARBA" id="ARBA00023163"/>
    </source>
</evidence>
<evidence type="ECO:0000256" key="1">
    <source>
        <dbReference type="ARBA" id="ARBA00023015"/>
    </source>
</evidence>
<accession>A0A1H5YLA2</accession>
<sequence>MSDSGEVRRRRRPAYRSGRPTLTKEGIARAALDLLGDKGPAELTMRALAQRLGVSPRALYNYVTDRAHLLELIISLSQAARPEPRLDPARPEESLRGYCRRLRAWYRAHPGLLALARAEDLTAFASADLLRADDALVAFFLEIGLSPRDAYRAWAVTVLQVAGFAEVWDAWHDRPPPGADPATWGGLPPAAPAELPHLTEAEAAGDAAALAPDALFETVLDLLVAGIEAMRRTKETDHVLGG</sequence>
<dbReference type="PANTHER" id="PTHR30055:SF151">
    <property type="entry name" value="TRANSCRIPTIONAL REGULATORY PROTEIN"/>
    <property type="match status" value="1"/>
</dbReference>
<feature type="region of interest" description="Disordered" evidence="5">
    <location>
        <begin position="1"/>
        <end position="20"/>
    </location>
</feature>
<evidence type="ECO:0000256" key="5">
    <source>
        <dbReference type="SAM" id="MobiDB-lite"/>
    </source>
</evidence>
<dbReference type="EMBL" id="FNVT01000002">
    <property type="protein sequence ID" value="SEG24858.1"/>
    <property type="molecule type" value="Genomic_DNA"/>
</dbReference>
<evidence type="ECO:0000256" key="4">
    <source>
        <dbReference type="PROSITE-ProRule" id="PRU00335"/>
    </source>
</evidence>
<dbReference type="CDD" id="cd00093">
    <property type="entry name" value="HTH_XRE"/>
    <property type="match status" value="1"/>
</dbReference>
<organism evidence="7 8">
    <name type="scientific">Nonomuraea solani</name>
    <dbReference type="NCBI Taxonomy" id="1144553"/>
    <lineage>
        <taxon>Bacteria</taxon>
        <taxon>Bacillati</taxon>
        <taxon>Actinomycetota</taxon>
        <taxon>Actinomycetes</taxon>
        <taxon>Streptosporangiales</taxon>
        <taxon>Streptosporangiaceae</taxon>
        <taxon>Nonomuraea</taxon>
    </lineage>
</organism>
<dbReference type="GO" id="GO:0003700">
    <property type="term" value="F:DNA-binding transcription factor activity"/>
    <property type="evidence" value="ECO:0007669"/>
    <property type="project" value="TreeGrafter"/>
</dbReference>
<dbReference type="PANTHER" id="PTHR30055">
    <property type="entry name" value="HTH-TYPE TRANSCRIPTIONAL REGULATOR RUTR"/>
    <property type="match status" value="1"/>
</dbReference>
<evidence type="ECO:0000313" key="7">
    <source>
        <dbReference type="EMBL" id="SEG24858.1"/>
    </source>
</evidence>
<dbReference type="InterPro" id="IPR001647">
    <property type="entry name" value="HTH_TetR"/>
</dbReference>
<name>A0A1H5YLA2_9ACTN</name>
<evidence type="ECO:0000259" key="6">
    <source>
        <dbReference type="PROSITE" id="PS50977"/>
    </source>
</evidence>
<dbReference type="AlphaFoldDB" id="A0A1H5YLA2"/>
<dbReference type="PROSITE" id="PS50977">
    <property type="entry name" value="HTH_TETR_2"/>
    <property type="match status" value="1"/>
</dbReference>
<dbReference type="GO" id="GO:0045892">
    <property type="term" value="P:negative regulation of DNA-templated transcription"/>
    <property type="evidence" value="ECO:0007669"/>
    <property type="project" value="InterPro"/>
</dbReference>
<dbReference type="Gene3D" id="1.10.10.60">
    <property type="entry name" value="Homeodomain-like"/>
    <property type="match status" value="1"/>
</dbReference>
<dbReference type="GO" id="GO:0000976">
    <property type="term" value="F:transcription cis-regulatory region binding"/>
    <property type="evidence" value="ECO:0007669"/>
    <property type="project" value="TreeGrafter"/>
</dbReference>
<keyword evidence="1" id="KW-0805">Transcription regulation</keyword>
<dbReference type="Pfam" id="PF02909">
    <property type="entry name" value="TetR_C_1"/>
    <property type="match status" value="1"/>
</dbReference>
<dbReference type="InterPro" id="IPR004111">
    <property type="entry name" value="Repressor_TetR_C"/>
</dbReference>
<keyword evidence="8" id="KW-1185">Reference proteome</keyword>
<protein>
    <submittedName>
        <fullName evidence="7">Regulatory protein, tetR family</fullName>
    </submittedName>
</protein>
<keyword evidence="2 4" id="KW-0238">DNA-binding</keyword>
<evidence type="ECO:0000256" key="2">
    <source>
        <dbReference type="ARBA" id="ARBA00023125"/>
    </source>
</evidence>
<keyword evidence="3" id="KW-0804">Transcription</keyword>